<dbReference type="Proteomes" id="UP001055712">
    <property type="component" value="Unassembled WGS sequence"/>
</dbReference>
<feature type="domain" description="UBA" evidence="8">
    <location>
        <begin position="35"/>
        <end position="79"/>
    </location>
</feature>
<keyword evidence="4 6" id="KW-0653">Protein transport</keyword>
<dbReference type="GO" id="GO:0031902">
    <property type="term" value="C:late endosome membrane"/>
    <property type="evidence" value="ECO:0007669"/>
    <property type="project" value="UniProtKB-UniRule"/>
</dbReference>
<keyword evidence="2 6" id="KW-0813">Transport</keyword>
<comment type="caution">
    <text evidence="9">The sequence shown here is derived from an EMBL/GenBank/DDBJ whole genome shotgun (WGS) entry which is preliminary data.</text>
</comment>
<evidence type="ECO:0000256" key="5">
    <source>
        <dbReference type="ARBA" id="ARBA00023054"/>
    </source>
</evidence>
<evidence type="ECO:0000259" key="8">
    <source>
        <dbReference type="Pfam" id="PF22562"/>
    </source>
</evidence>
<reference evidence="9" key="2">
    <citation type="submission" date="2020-11" db="EMBL/GenBank/DDBJ databases">
        <authorList>
            <person name="Cecchin M."/>
            <person name="Marcolungo L."/>
            <person name="Rossato M."/>
            <person name="Girolomoni L."/>
            <person name="Cosentino E."/>
            <person name="Cuine S."/>
            <person name="Li-Beisson Y."/>
            <person name="Delledonne M."/>
            <person name="Ballottari M."/>
        </authorList>
    </citation>
    <scope>NUCLEOTIDE SEQUENCE</scope>
    <source>
        <strain evidence="9">211/11P</strain>
        <tissue evidence="9">Whole cell</tissue>
    </source>
</reference>
<dbReference type="InterPro" id="IPR037855">
    <property type="entry name" value="Vps36"/>
</dbReference>
<evidence type="ECO:0000313" key="9">
    <source>
        <dbReference type="EMBL" id="KAI3430422.1"/>
    </source>
</evidence>
<dbReference type="GO" id="GO:0000814">
    <property type="term" value="C:ESCRT II complex"/>
    <property type="evidence" value="ECO:0007669"/>
    <property type="project" value="UniProtKB-UniRule"/>
</dbReference>
<dbReference type="InterPro" id="IPR009060">
    <property type="entry name" value="UBA-like_sf"/>
</dbReference>
<dbReference type="InterPro" id="IPR036390">
    <property type="entry name" value="WH_DNA-bd_sf"/>
</dbReference>
<dbReference type="Gene3D" id="1.10.10.10">
    <property type="entry name" value="Winged helix-like DNA-binding domain superfamily/Winged helix DNA-binding domain"/>
    <property type="match status" value="2"/>
</dbReference>
<evidence type="ECO:0000256" key="6">
    <source>
        <dbReference type="RuleBase" id="RU367095"/>
    </source>
</evidence>
<dbReference type="AlphaFoldDB" id="A0A9D4YWQ2"/>
<dbReference type="EMBL" id="SIDB01000007">
    <property type="protein sequence ID" value="KAI3430422.1"/>
    <property type="molecule type" value="Genomic_DNA"/>
</dbReference>
<keyword evidence="3 6" id="KW-0967">Endosome</keyword>
<dbReference type="Gene3D" id="1.10.8.10">
    <property type="entry name" value="DNA helicase RuvA subunit, C-terminal domain"/>
    <property type="match status" value="1"/>
</dbReference>
<name>A0A9D4YWQ2_CHLVU</name>
<dbReference type="Pfam" id="PF22562">
    <property type="entry name" value="UBA_7"/>
    <property type="match status" value="1"/>
</dbReference>
<reference evidence="9" key="1">
    <citation type="journal article" date="2019" name="Plant J.">
        <title>Chlorella vulgaris genome assembly and annotation reveals the molecular basis for metabolic acclimation to high light conditions.</title>
        <authorList>
            <person name="Cecchin M."/>
            <person name="Marcolungo L."/>
            <person name="Rossato M."/>
            <person name="Girolomoni L."/>
            <person name="Cosentino E."/>
            <person name="Cuine S."/>
            <person name="Li-Beisson Y."/>
            <person name="Delledonne M."/>
            <person name="Ballottari M."/>
        </authorList>
    </citation>
    <scope>NUCLEOTIDE SEQUENCE</scope>
    <source>
        <strain evidence="9">211/11P</strain>
    </source>
</reference>
<dbReference type="PANTHER" id="PTHR13128:SF12">
    <property type="entry name" value="VACUOLAR PROTEIN-SORTING-ASSOCIATED PROTEIN 36"/>
    <property type="match status" value="1"/>
</dbReference>
<dbReference type="PANTHER" id="PTHR13128">
    <property type="entry name" value="VACUOLAR PROTEIN-SORTING-ASSOCIATED PROTEIN 36"/>
    <property type="match status" value="1"/>
</dbReference>
<evidence type="ECO:0000256" key="2">
    <source>
        <dbReference type="ARBA" id="ARBA00022448"/>
    </source>
</evidence>
<keyword evidence="6" id="KW-0963">Cytoplasm</keyword>
<dbReference type="SUPFAM" id="SSF46785">
    <property type="entry name" value="Winged helix' DNA-binding domain"/>
    <property type="match status" value="1"/>
</dbReference>
<dbReference type="FunFam" id="1.10.10.10:FF:000165">
    <property type="entry name" value="Vacuolar protein sorting protein (Vps36)"/>
    <property type="match status" value="1"/>
</dbReference>
<dbReference type="OrthoDB" id="271448at2759"/>
<keyword evidence="5" id="KW-0175">Coiled coil</keyword>
<dbReference type="Gene3D" id="6.10.140.260">
    <property type="match status" value="1"/>
</dbReference>
<comment type="subunit">
    <text evidence="6">Component of the endosomal sorting complex required for transport II (ESCRT-II).</text>
</comment>
<evidence type="ECO:0000256" key="4">
    <source>
        <dbReference type="ARBA" id="ARBA00022927"/>
    </source>
</evidence>
<dbReference type="InterPro" id="IPR015940">
    <property type="entry name" value="UBA"/>
</dbReference>
<gene>
    <name evidence="9" type="ORF">D9Q98_005017</name>
</gene>
<dbReference type="InterPro" id="IPR036388">
    <property type="entry name" value="WH-like_DNA-bd_sf"/>
</dbReference>
<evidence type="ECO:0000313" key="10">
    <source>
        <dbReference type="Proteomes" id="UP001055712"/>
    </source>
</evidence>
<accession>A0A9D4YWQ2</accession>
<comment type="similarity">
    <text evidence="1 6">Belongs to the VPS36 family.</text>
</comment>
<comment type="subcellular location">
    <subcellularLocation>
        <location evidence="6">Cytoplasm</location>
    </subcellularLocation>
    <subcellularLocation>
        <location evidence="6">Endosome</location>
    </subcellularLocation>
</comment>
<proteinExistence type="inferred from homology"/>
<comment type="function">
    <text evidence="6">Component of the ESCRT-II complex (endosomal sorting complex required for transport II), which is required for multivesicular body (MVB) formation and sorting of endosomal cargo proteins into MVBs.</text>
</comment>
<dbReference type="GO" id="GO:0043130">
    <property type="term" value="F:ubiquitin binding"/>
    <property type="evidence" value="ECO:0007669"/>
    <property type="project" value="UniProtKB-UniRule"/>
</dbReference>
<dbReference type="GO" id="GO:0043328">
    <property type="term" value="P:protein transport to vacuole involved in ubiquitin-dependent protein catabolic process via the multivesicular body sorting pathway"/>
    <property type="evidence" value="ECO:0007669"/>
    <property type="project" value="UniProtKB-UniRule"/>
</dbReference>
<dbReference type="Pfam" id="PF04157">
    <property type="entry name" value="EAP30"/>
    <property type="match status" value="1"/>
</dbReference>
<evidence type="ECO:0000256" key="3">
    <source>
        <dbReference type="ARBA" id="ARBA00022753"/>
    </source>
</evidence>
<keyword evidence="10" id="KW-1185">Reference proteome</keyword>
<feature type="region of interest" description="Disordered" evidence="7">
    <location>
        <begin position="377"/>
        <end position="400"/>
    </location>
</feature>
<evidence type="ECO:0000256" key="1">
    <source>
        <dbReference type="ARBA" id="ARBA00009697"/>
    </source>
</evidence>
<dbReference type="SUPFAM" id="SSF46934">
    <property type="entry name" value="UBA-like"/>
    <property type="match status" value="1"/>
</dbReference>
<organism evidence="9 10">
    <name type="scientific">Chlorella vulgaris</name>
    <name type="common">Green alga</name>
    <dbReference type="NCBI Taxonomy" id="3077"/>
    <lineage>
        <taxon>Eukaryota</taxon>
        <taxon>Viridiplantae</taxon>
        <taxon>Chlorophyta</taxon>
        <taxon>core chlorophytes</taxon>
        <taxon>Trebouxiophyceae</taxon>
        <taxon>Chlorellales</taxon>
        <taxon>Chlorellaceae</taxon>
        <taxon>Chlorella clade</taxon>
        <taxon>Chlorella</taxon>
    </lineage>
</organism>
<evidence type="ECO:0000256" key="7">
    <source>
        <dbReference type="SAM" id="MobiDB-lite"/>
    </source>
</evidence>
<sequence>MNPPPVDDAGHVSYCDCAEHGRRAAVPPLNTPDWAIVEGLCAASFPRLQAINAVVATRNAGVQQAFEWILDNQGSPALDQPSPFPSSQLSPYASASVAATSSQAGGGIWMGPATASAQPAYPGWPPPPHAAGAAAGPSTFANPLLSSHPLASAGSSWDMLGSSGSSWELHSSGGARLGLVPGGSMAGPAAAARGGGAGVGLILRREEQKAAATGDAMDGAFQDLDQLMRKAGEMVQLAQYFRDRVTRGAEAGGEEELDAETALDLLNLGIVSPVTRDTAGSLYHQELARQLADFLKAPVERASGMMPLPDVYCLYNRARGTELISPDDLLTAIKLFPRIRAPLSLREFASGVKVVQADSHSDEAICRRLAQMVQPAPAAAAAQPRQGEEGAPGGPATSSAAAMAENDGALLAALGPSITSTEVAVGLGVPVPIAGEHLRTAEARGVLCRDDGPEGLRFFRNFFADASLAAVAG</sequence>
<protein>
    <recommendedName>
        <fullName evidence="6">Vacuolar protein-sorting-associated protein 36</fullName>
    </recommendedName>
    <alternativeName>
        <fullName evidence="6">ESCRT-II complex subunit VPS36</fullName>
    </alternativeName>
</protein>
<dbReference type="GO" id="GO:0032266">
    <property type="term" value="F:phosphatidylinositol-3-phosphate binding"/>
    <property type="evidence" value="ECO:0007669"/>
    <property type="project" value="UniProtKB-UniRule"/>
</dbReference>
<dbReference type="InterPro" id="IPR040608">
    <property type="entry name" value="Snf8/Vps36"/>
</dbReference>